<accession>K0TDL6</accession>
<dbReference type="PROSITE" id="PS50053">
    <property type="entry name" value="UBIQUITIN_2"/>
    <property type="match status" value="1"/>
</dbReference>
<proteinExistence type="predicted"/>
<dbReference type="FunFam" id="3.10.20.90:FF:000160">
    <property type="entry name" value="Polyubiquitin-C"/>
    <property type="match status" value="1"/>
</dbReference>
<dbReference type="Proteomes" id="UP000266841">
    <property type="component" value="Unassembled WGS sequence"/>
</dbReference>
<dbReference type="Pfam" id="PF00240">
    <property type="entry name" value="ubiquitin"/>
    <property type="match status" value="1"/>
</dbReference>
<protein>
    <recommendedName>
        <fullName evidence="2">Ubiquitin-like domain-containing protein</fullName>
    </recommendedName>
</protein>
<keyword evidence="4" id="KW-1185">Reference proteome</keyword>
<feature type="region of interest" description="Disordered" evidence="1">
    <location>
        <begin position="144"/>
        <end position="167"/>
    </location>
</feature>
<feature type="domain" description="Ubiquitin-like" evidence="2">
    <location>
        <begin position="1"/>
        <end position="76"/>
    </location>
</feature>
<evidence type="ECO:0000313" key="4">
    <source>
        <dbReference type="Proteomes" id="UP000266841"/>
    </source>
</evidence>
<dbReference type="PROSITE" id="PS00299">
    <property type="entry name" value="UBIQUITIN_1"/>
    <property type="match status" value="1"/>
</dbReference>
<dbReference type="eggNOG" id="KOG0001">
    <property type="taxonomic scope" value="Eukaryota"/>
</dbReference>
<reference evidence="3 4" key="1">
    <citation type="journal article" date="2012" name="Genome Biol.">
        <title>Genome and low-iron response of an oceanic diatom adapted to chronic iron limitation.</title>
        <authorList>
            <person name="Lommer M."/>
            <person name="Specht M."/>
            <person name="Roy A.S."/>
            <person name="Kraemer L."/>
            <person name="Andreson R."/>
            <person name="Gutowska M.A."/>
            <person name="Wolf J."/>
            <person name="Bergner S.V."/>
            <person name="Schilhabel M.B."/>
            <person name="Klostermeier U.C."/>
            <person name="Beiko R.G."/>
            <person name="Rosenstiel P."/>
            <person name="Hippler M."/>
            <person name="Laroche J."/>
        </authorList>
    </citation>
    <scope>NUCLEOTIDE SEQUENCE [LARGE SCALE GENOMIC DNA]</scope>
    <source>
        <strain evidence="3 4">CCMP1005</strain>
    </source>
</reference>
<comment type="caution">
    <text evidence="3">The sequence shown here is derived from an EMBL/GenBank/DDBJ whole genome shotgun (WGS) entry which is preliminary data.</text>
</comment>
<dbReference type="InterPro" id="IPR000626">
    <property type="entry name" value="Ubiquitin-like_dom"/>
</dbReference>
<dbReference type="Gene3D" id="3.10.20.90">
    <property type="entry name" value="Phosphatidylinositol 3-kinase Catalytic Subunit, Chain A, domain 1"/>
    <property type="match status" value="1"/>
</dbReference>
<evidence type="ECO:0000256" key="1">
    <source>
        <dbReference type="SAM" id="MobiDB-lite"/>
    </source>
</evidence>
<evidence type="ECO:0000313" key="3">
    <source>
        <dbReference type="EMBL" id="EJK71586.1"/>
    </source>
</evidence>
<dbReference type="AlphaFoldDB" id="K0TDL6"/>
<dbReference type="SMART" id="SM00213">
    <property type="entry name" value="UBQ"/>
    <property type="match status" value="1"/>
</dbReference>
<dbReference type="OrthoDB" id="428577at2759"/>
<dbReference type="InterPro" id="IPR019954">
    <property type="entry name" value="Ubiquitin_CS"/>
</dbReference>
<dbReference type="EMBL" id="AGNL01007033">
    <property type="protein sequence ID" value="EJK71586.1"/>
    <property type="molecule type" value="Genomic_DNA"/>
</dbReference>
<dbReference type="InterPro" id="IPR019956">
    <property type="entry name" value="Ubiquitin_dom"/>
</dbReference>
<dbReference type="PRINTS" id="PR00348">
    <property type="entry name" value="UBIQUITIN"/>
</dbReference>
<dbReference type="SUPFAM" id="SSF54236">
    <property type="entry name" value="Ubiquitin-like"/>
    <property type="match status" value="1"/>
</dbReference>
<dbReference type="InterPro" id="IPR050158">
    <property type="entry name" value="Ubiquitin_ubiquitin-like"/>
</dbReference>
<organism evidence="3 4">
    <name type="scientific">Thalassiosira oceanica</name>
    <name type="common">Marine diatom</name>
    <dbReference type="NCBI Taxonomy" id="159749"/>
    <lineage>
        <taxon>Eukaryota</taxon>
        <taxon>Sar</taxon>
        <taxon>Stramenopiles</taxon>
        <taxon>Ochrophyta</taxon>
        <taxon>Bacillariophyta</taxon>
        <taxon>Coscinodiscophyceae</taxon>
        <taxon>Thalassiosirophycidae</taxon>
        <taxon>Thalassiosirales</taxon>
        <taxon>Thalassiosiraceae</taxon>
        <taxon>Thalassiosira</taxon>
    </lineage>
</organism>
<dbReference type="InterPro" id="IPR029071">
    <property type="entry name" value="Ubiquitin-like_domsf"/>
</dbReference>
<name>K0TDL6_THAOC</name>
<sequence>MKIFIKTLIGKTISLDVCPEDTIDVIKSKIRDREGIPPDQQRLVFAGRQLEDGRTLSYCNIQKESTVHLILKLRGGMYHPSSGRDGTDQVGEEVSPGTVTIRYGPEKDDLLVVELSKGETGKSLIGKIKERLAAIKELSRELSSAKKRARDEAEDGDEVCDCKKSKA</sequence>
<gene>
    <name evidence="3" type="ORF">THAOC_06951</name>
</gene>
<dbReference type="PANTHER" id="PTHR10666">
    <property type="entry name" value="UBIQUITIN"/>
    <property type="match status" value="1"/>
</dbReference>
<evidence type="ECO:0000259" key="2">
    <source>
        <dbReference type="PROSITE" id="PS50053"/>
    </source>
</evidence>